<dbReference type="PANTHER" id="PTHR22975:SF19">
    <property type="entry name" value="EXPRESSED PROTEIN"/>
    <property type="match status" value="1"/>
</dbReference>
<dbReference type="HOGENOM" id="CLU_227895_0_0_1"/>
<reference evidence="5" key="2">
    <citation type="submission" date="2013-12" db="EMBL/GenBank/DDBJ databases">
        <authorList>
            <person name="Yu Y."/>
            <person name="Lee S."/>
            <person name="de Baynast K."/>
            <person name="Wissotski M."/>
            <person name="Liu L."/>
            <person name="Talag J."/>
            <person name="Goicoechea J."/>
            <person name="Angelova A."/>
            <person name="Jetty R."/>
            <person name="Kudrna D."/>
            <person name="Golser W."/>
            <person name="Rivera L."/>
            <person name="Zhang J."/>
            <person name="Wing R."/>
        </authorList>
    </citation>
    <scope>NUCLEOTIDE SEQUENCE</scope>
</reference>
<dbReference type="Gene3D" id="3.90.70.10">
    <property type="entry name" value="Cysteine proteinases"/>
    <property type="match status" value="1"/>
</dbReference>
<keyword evidence="1" id="KW-0833">Ubl conjugation pathway</keyword>
<reference evidence="4 5" key="1">
    <citation type="submission" date="2012-08" db="EMBL/GenBank/DDBJ databases">
        <title>Oryza genome evolution.</title>
        <authorList>
            <person name="Wing R.A."/>
        </authorList>
    </citation>
    <scope>NUCLEOTIDE SEQUENCE</scope>
</reference>
<dbReference type="Proteomes" id="UP000032180">
    <property type="component" value="Chromosome 11"/>
</dbReference>
<evidence type="ECO:0000313" key="5">
    <source>
        <dbReference type="Proteomes" id="UP000032180"/>
    </source>
</evidence>
<feature type="domain" description="C2H2-type" evidence="3">
    <location>
        <begin position="263"/>
        <end position="287"/>
    </location>
</feature>
<feature type="domain" description="C2H2-type" evidence="3">
    <location>
        <begin position="2025"/>
        <end position="2049"/>
    </location>
</feature>
<organism evidence="4 5">
    <name type="scientific">Leersia perrieri</name>
    <dbReference type="NCBI Taxonomy" id="77586"/>
    <lineage>
        <taxon>Eukaryota</taxon>
        <taxon>Viridiplantae</taxon>
        <taxon>Streptophyta</taxon>
        <taxon>Embryophyta</taxon>
        <taxon>Tracheophyta</taxon>
        <taxon>Spermatophyta</taxon>
        <taxon>Magnoliopsida</taxon>
        <taxon>Liliopsida</taxon>
        <taxon>Poales</taxon>
        <taxon>Poaceae</taxon>
        <taxon>BOP clade</taxon>
        <taxon>Oryzoideae</taxon>
        <taxon>Oryzeae</taxon>
        <taxon>Oryzinae</taxon>
        <taxon>Leersia</taxon>
    </lineage>
</organism>
<dbReference type="InterPro" id="IPR013087">
    <property type="entry name" value="Znf_C2H2_type"/>
</dbReference>
<dbReference type="Gramene" id="LPERR11G13080.1">
    <property type="protein sequence ID" value="LPERR11G13080.1"/>
    <property type="gene ID" value="LPERR11G13080"/>
</dbReference>
<proteinExistence type="predicted"/>
<evidence type="ECO:0000256" key="1">
    <source>
        <dbReference type="ARBA" id="ARBA00022786"/>
    </source>
</evidence>
<protein>
    <recommendedName>
        <fullName evidence="3">C2H2-type domain-containing protein</fullName>
    </recommendedName>
</protein>
<dbReference type="eggNOG" id="KOG1887">
    <property type="taxonomic scope" value="Eukaryota"/>
</dbReference>
<dbReference type="InterPro" id="IPR052398">
    <property type="entry name" value="Ubiquitin_hydrolase_53/54"/>
</dbReference>
<evidence type="ECO:0000313" key="4">
    <source>
        <dbReference type="EnsemblPlants" id="LPERR11G13080.1"/>
    </source>
</evidence>
<sequence length="2668" mass="303356">MADVFGELPVEAVAEAEAEAEAPINRNWLDCDPRFAVEADAAVRALEERDPYAYKLAEELVSNYPFSPLAYTILAEWYRVHGHPKEAKRYLGYVSKLARRCPRTAFHLAAVLWSMGLRHAEVNVCDHRLARREPTDPVLHYPARRSSVLTIVRIERPERRIAYTREGIRVLRLRAEIEGKGTVDQSALFAPEWPLESADLAAGRDLWSSMSEEEREAFLKVNFEDMKSYCRSGVLPQKYVDRMIRVLSGAEEFVKGCDSFSYWVCPLCPAQICYDDKMFMGHIKESHIAEDYMELGSSIPERITDSERELLESWGWEPMRMDGDDFEERADILMNIKGIVFELIAIEAVSLNLLYVMYQFIMRWVRPVTPWAVSMCGSCGIGQLSSAHLKELHTLLEKLPHTLADYKQESQQDSLVETQQDSLVETTWSKETNTLSFGYVKTTSRKTDGSNQPDETFDSLFGKSLLEDPLVSWAGMWQKCMDDGPGIIDKMNEALNKLKLKCSSCEELKQRHGDDFFLPDAILENDIDVNPYFDSGIGSVQVEMLLINAELKDRKNRLLETCKMDYLTAILPIAKACLWAKLNSNTPEKSLPVCPPKGLERQSPLDVVLWSLWHIRHFHDALQKIPRKCPDVTVGQSQIGKELREIFDSWGHERDCKPCDPIGLTRYESLTRCLISEKDGLRTATGIVKSIFRSLHLSQTPLHFEFKGETLEQQTVTEPSLLGCICLMHDLFGLHKCEIKCRCANGIITEYKHTTFLHNVDLGVIGETKLESFNELLKAADKQLLCDTSNGGCGHKFSQYSLLYPPRVLMAVFKWGVDDVSHINKHGVLMSLAEKLDISHNYGGLHSGCMYTLVSAVCRNDQEQYLCFARNENRWLIYDNNTVMYAASWEASIERYSEANLYPEIPKPSNRDWSDCDPRFAAKADKAIHALQGSDPVRLAKELVKKNSDSPLAFTILAEGYLRKVGPRLHKARWHLVTAGKLAPGCPYIFFKLASVLMRLGFCHDVVKVCDRSLSEPEPTDPALHCPCPKTHIDAIIGSKSGECRIAIMREKIRQMRVSLSLRAKLGMKPAIEVNWPQEIVDVDRARRCWSSMSEEERKAFLEVSFGDMKLYCRSRGLPEQMMRVLSDAEEFIKGCGSPLYWICSLCSVIIFDDAKEFMSHMENVHMRDEEYKNLRPSVPERIPDSEIELLKLWKWEPKPINGDDSEKRTEYLSKLEKIVSQLIDMGAISRCLLFIMHKFIMRRVRRVTPLVVSMCGCCGIRQLSSAHLMELYGLLEPLTRIDMGYEIHKRHNDENKSQQDSLVLILCSKETCTLCFDCAKDASRKTDGSSQADELFDSLLCKPLVGDPFQSWVGMGQKCSDHAPDILKKISETLNKLKSACSSCEKLKQIEGGVYFLPDAIFKKHIDIKPYFDSETGYKQVEMLLIDAEMDYWKKKLLETSKVDYLAVILPIATACLQAKLKDNPPGNALPVCPPNGHELKGPLDVILRSLWHIRRFHDNLQERPCKWPDVTVGDSQIGKKLRGIFDYWDHEKEVELSDRCGLTRFADLASSLINEMDGKMTASRMVELILQRLHMSQTPLHFELKGESFGSQRVTQPRLLGCICLAHDLFGLHFSENKCACVNGVPSETKCTTFFHSVDLGAVEKTELKSFSELLKAGDEQLLCDAKNGSCGHKRWKDNVGRHINMHEVLASLPAKLDISHIYEGLHPGSNYTLVSAVCCSDQGQYLCFARSKNGWLIYDNNTIMDAESWEALIERYSQANLCPEILFFEHDKDKFAEAADTAIILLNQGDLLNAFGLAARLVHDYNTSPLAHSIQAGVMIALAGIEAQKGNHPAAVGNLQMATAHLRSAQGARPVLPPHRLQPLLLFRVGSLDEAVEECDRGLRREPSPTHPARHFLLPIRRVYEMLGSKTPQHWIAVEREAIRVLSHWVKKSRETAALPPDSALFGPNWPPQGAEIDHARRRWSGMMSEEERQAFLTVSSEDIKSHCWCLVWLPHKCVRRMVRVLSGAEEFVHSCESSSYLACPLCRIYICVDAEEFVGHIKKSHIGGEYKELRPLMPERITDSERERLRSWRWEPMPIDGDDLEERARILSEVKTIVFWLIDNEAFSRNLLHIMYKFIMRRVRPVTPLEVSMCGCCGMRQLSSVHLKDLHTLLESLPHTRTDYKQERQQDSLVVPTWSKETGNSSFRYGKIDPFVSWASMWQKCMDDGPGIINKINEAVNKLKLKCGSSEELKQRHGDDYFLADNILENDIDTICYFTSGIGSVQVEMLLIDAEVDYWNNRLLETCKAKLNKKPPEKSVPVCPPEVFELQAHLDVILRSLWHIRQLHDALQNIPRKYPDVTAGQSQIGKELREIFDSWDHDKECEPCDPIGSMRFKGLTNCLIDKKKRIRPASEVVKSILRMLHSSLTPLHFEFKGQTFEVQKVTNPSLLGCICLAHDLFGLHNYENIWNCVDEVHTKFGHMIDLGDVRKTELESFSELVVPMESGNGSNGHLLYPPHLYMTVFEWGNDEVSHINMHGVLLSLAEKLDISHIYGGLHSGCMYTLVSAVCRNNQGQNLWFAREKNRWIIYDGKTVEAIPDKLSYLSFVSHSVQNYSMSSFICVCPCSLLNHGKNKSSGTIMPTTSVLKSSSLSMTQMTPPRLPLRWLLDPSLHRKVLTFDVVVD</sequence>
<dbReference type="Pfam" id="PF04780">
    <property type="entry name" value="DUF629"/>
    <property type="match status" value="2"/>
</dbReference>
<dbReference type="EnsemblPlants" id="LPERR11G13080.1">
    <property type="protein sequence ID" value="LPERR11G13080.1"/>
    <property type="gene ID" value="LPERR11G13080"/>
</dbReference>
<dbReference type="Gene3D" id="1.25.40.10">
    <property type="entry name" value="Tetratricopeptide repeat domain"/>
    <property type="match status" value="1"/>
</dbReference>
<dbReference type="PANTHER" id="PTHR22975">
    <property type="entry name" value="UBIQUITIN SPECIFIC PROTEINASE"/>
    <property type="match status" value="1"/>
</dbReference>
<accession>A0A0D9XSZ0</accession>
<feature type="domain" description="C2H2-type" evidence="3">
    <location>
        <begin position="1142"/>
        <end position="1166"/>
    </location>
</feature>
<evidence type="ECO:0000256" key="2">
    <source>
        <dbReference type="ARBA" id="ARBA00022801"/>
    </source>
</evidence>
<keyword evidence="5" id="KW-1185">Reference proteome</keyword>
<dbReference type="GO" id="GO:0016787">
    <property type="term" value="F:hydrolase activity"/>
    <property type="evidence" value="ECO:0007669"/>
    <property type="project" value="UniProtKB-KW"/>
</dbReference>
<evidence type="ECO:0000259" key="3">
    <source>
        <dbReference type="SMART" id="SM00355"/>
    </source>
</evidence>
<dbReference type="InterPro" id="IPR011990">
    <property type="entry name" value="TPR-like_helical_dom_sf"/>
</dbReference>
<name>A0A0D9XSZ0_9ORYZ</name>
<dbReference type="InterPro" id="IPR006865">
    <property type="entry name" value="DUF629"/>
</dbReference>
<reference evidence="4" key="3">
    <citation type="submission" date="2015-04" db="UniProtKB">
        <authorList>
            <consortium name="EnsemblPlants"/>
        </authorList>
    </citation>
    <scope>IDENTIFICATION</scope>
</reference>
<keyword evidence="2" id="KW-0378">Hydrolase</keyword>
<dbReference type="SMART" id="SM00355">
    <property type="entry name" value="ZnF_C2H2"/>
    <property type="match status" value="3"/>
</dbReference>